<dbReference type="Proteomes" id="UP000009183">
    <property type="component" value="Chromosome 13"/>
</dbReference>
<sequence>MDTGCASPGICRVCPLLFWHSLLHVLVVYKKKKILVELLKIDITVFLHS</sequence>
<dbReference type="HOGENOM" id="CLU_3145534_0_0_1"/>
<accession>D7TF93</accession>
<gene>
    <name evidence="1" type="ordered locus">VIT_13s0047g00560</name>
</gene>
<evidence type="ECO:0000313" key="2">
    <source>
        <dbReference type="Proteomes" id="UP000009183"/>
    </source>
</evidence>
<evidence type="ECO:0000313" key="1">
    <source>
        <dbReference type="EMBL" id="CBI29128.3"/>
    </source>
</evidence>
<proteinExistence type="predicted"/>
<protein>
    <submittedName>
        <fullName evidence="1">Uncharacterized protein</fullName>
    </submittedName>
</protein>
<dbReference type="EMBL" id="FN595767">
    <property type="protein sequence ID" value="CBI29128.3"/>
    <property type="molecule type" value="Genomic_DNA"/>
</dbReference>
<dbReference type="InParanoid" id="D7TF93"/>
<reference evidence="2" key="1">
    <citation type="journal article" date="2007" name="Nature">
        <title>The grapevine genome sequence suggests ancestral hexaploidization in major angiosperm phyla.</title>
        <authorList>
            <consortium name="The French-Italian Public Consortium for Grapevine Genome Characterization."/>
            <person name="Jaillon O."/>
            <person name="Aury J.-M."/>
            <person name="Noel B."/>
            <person name="Policriti A."/>
            <person name="Clepet C."/>
            <person name="Casagrande A."/>
            <person name="Choisne N."/>
            <person name="Aubourg S."/>
            <person name="Vitulo N."/>
            <person name="Jubin C."/>
            <person name="Vezzi A."/>
            <person name="Legeai F."/>
            <person name="Hugueney P."/>
            <person name="Dasilva C."/>
            <person name="Horner D."/>
            <person name="Mica E."/>
            <person name="Jublot D."/>
            <person name="Poulain J."/>
            <person name="Bruyere C."/>
            <person name="Billault A."/>
            <person name="Segurens B."/>
            <person name="Gouyvenoux M."/>
            <person name="Ugarte E."/>
            <person name="Cattonaro F."/>
            <person name="Anthouard V."/>
            <person name="Vico V."/>
            <person name="Del Fabbro C."/>
            <person name="Alaux M."/>
            <person name="Di Gaspero G."/>
            <person name="Dumas V."/>
            <person name="Felice N."/>
            <person name="Paillard S."/>
            <person name="Juman I."/>
            <person name="Moroldo M."/>
            <person name="Scalabrin S."/>
            <person name="Canaguier A."/>
            <person name="Le Clainche I."/>
            <person name="Malacrida G."/>
            <person name="Durand E."/>
            <person name="Pesole G."/>
            <person name="Laucou V."/>
            <person name="Chatelet P."/>
            <person name="Merdinoglu D."/>
            <person name="Delledonne M."/>
            <person name="Pezzotti M."/>
            <person name="Lecharny A."/>
            <person name="Scarpelli C."/>
            <person name="Artiguenave F."/>
            <person name="Pe M.E."/>
            <person name="Valle G."/>
            <person name="Morgante M."/>
            <person name="Caboche M."/>
            <person name="Adam-Blondon A.-F."/>
            <person name="Weissenbach J."/>
            <person name="Quetier F."/>
            <person name="Wincker P."/>
        </authorList>
    </citation>
    <scope>NUCLEOTIDE SEQUENCE [LARGE SCALE GENOMIC DNA]</scope>
    <source>
        <strain evidence="2">cv. Pinot noir / PN40024</strain>
    </source>
</reference>
<organism evidence="1 2">
    <name type="scientific">Vitis vinifera</name>
    <name type="common">Grape</name>
    <dbReference type="NCBI Taxonomy" id="29760"/>
    <lineage>
        <taxon>Eukaryota</taxon>
        <taxon>Viridiplantae</taxon>
        <taxon>Streptophyta</taxon>
        <taxon>Embryophyta</taxon>
        <taxon>Tracheophyta</taxon>
        <taxon>Spermatophyta</taxon>
        <taxon>Magnoliopsida</taxon>
        <taxon>eudicotyledons</taxon>
        <taxon>Gunneridae</taxon>
        <taxon>Pentapetalae</taxon>
        <taxon>rosids</taxon>
        <taxon>Vitales</taxon>
        <taxon>Vitaceae</taxon>
        <taxon>Viteae</taxon>
        <taxon>Vitis</taxon>
    </lineage>
</organism>
<keyword evidence="2" id="KW-1185">Reference proteome</keyword>
<dbReference type="AlphaFoldDB" id="D7TF93"/>
<dbReference type="PaxDb" id="29760-VIT_13s0047g00560.t01"/>
<name>D7TF93_VITVI</name>